<keyword evidence="1" id="KW-0472">Membrane</keyword>
<feature type="transmembrane region" description="Helical" evidence="1">
    <location>
        <begin position="63"/>
        <end position="82"/>
    </location>
</feature>
<dbReference type="AlphaFoldDB" id="A0A6N4SWT4"/>
<evidence type="ECO:0000313" key="2">
    <source>
        <dbReference type="EMBL" id="ABG60941.1"/>
    </source>
</evidence>
<keyword evidence="1" id="KW-1133">Transmembrane helix</keyword>
<protein>
    <submittedName>
        <fullName evidence="2">Uncharacterized protein</fullName>
    </submittedName>
</protein>
<accession>A0A6N4SWT4</accession>
<dbReference type="RefSeq" id="WP_011587046.1">
    <property type="nucleotide sequence ID" value="NC_008255.1"/>
</dbReference>
<keyword evidence="3" id="KW-1185">Reference proteome</keyword>
<dbReference type="KEGG" id="chu:CHU_3708"/>
<sequence length="104" mass="11713">MYTQVLQKKRTYQLIISIALLLFVQVVIPNLHNHKEQSYAQGINEDSGEHCLICSLDIVAADFILPAIFSILLLALIFKLAYAETARQSIVFSIHAQGRGPPRY</sequence>
<organism evidence="2 3">
    <name type="scientific">Cytophaga hutchinsonii (strain ATCC 33406 / DSM 1761 / CIP 103989 / NBRC 15051 / NCIMB 9469 / D465)</name>
    <dbReference type="NCBI Taxonomy" id="269798"/>
    <lineage>
        <taxon>Bacteria</taxon>
        <taxon>Pseudomonadati</taxon>
        <taxon>Bacteroidota</taxon>
        <taxon>Cytophagia</taxon>
        <taxon>Cytophagales</taxon>
        <taxon>Cytophagaceae</taxon>
        <taxon>Cytophaga</taxon>
    </lineage>
</organism>
<evidence type="ECO:0000313" key="3">
    <source>
        <dbReference type="Proteomes" id="UP000001822"/>
    </source>
</evidence>
<reference evidence="2 3" key="1">
    <citation type="journal article" date="2007" name="Appl. Environ. Microbiol.">
        <title>Genome sequence of the cellulolytic gliding bacterium Cytophaga hutchinsonii.</title>
        <authorList>
            <person name="Xie G."/>
            <person name="Bruce D.C."/>
            <person name="Challacombe J.F."/>
            <person name="Chertkov O."/>
            <person name="Detter J.C."/>
            <person name="Gilna P."/>
            <person name="Han C.S."/>
            <person name="Lucas S."/>
            <person name="Misra M."/>
            <person name="Myers G.L."/>
            <person name="Richardson P."/>
            <person name="Tapia R."/>
            <person name="Thayer N."/>
            <person name="Thompson L.S."/>
            <person name="Brettin T.S."/>
            <person name="Henrissat B."/>
            <person name="Wilson D.B."/>
            <person name="McBride M.J."/>
        </authorList>
    </citation>
    <scope>NUCLEOTIDE SEQUENCE [LARGE SCALE GENOMIC DNA]</scope>
    <source>
        <strain evidence="3">ATCC 33406 / DSM 1761 / CIP 103989 / NBRC 15051 / NCIMB 9469 / D465</strain>
    </source>
</reference>
<dbReference type="Proteomes" id="UP000001822">
    <property type="component" value="Chromosome"/>
</dbReference>
<gene>
    <name evidence="2" type="ordered locus">CHU_3708</name>
</gene>
<dbReference type="EMBL" id="CP000383">
    <property type="protein sequence ID" value="ABG60941.1"/>
    <property type="molecule type" value="Genomic_DNA"/>
</dbReference>
<evidence type="ECO:0000256" key="1">
    <source>
        <dbReference type="SAM" id="Phobius"/>
    </source>
</evidence>
<feature type="transmembrane region" description="Helical" evidence="1">
    <location>
        <begin position="12"/>
        <end position="31"/>
    </location>
</feature>
<name>A0A6N4SWT4_CYTH3</name>
<keyword evidence="1" id="KW-0812">Transmembrane</keyword>
<proteinExistence type="predicted"/>